<evidence type="ECO:0000313" key="4">
    <source>
        <dbReference type="Proteomes" id="UP000772618"/>
    </source>
</evidence>
<dbReference type="PANTHER" id="PTHR42915:SF1">
    <property type="entry name" value="PEPTIDOGLYCAN BETA-N-ACETYLMURAMIDASE NAMZ"/>
    <property type="match status" value="1"/>
</dbReference>
<reference evidence="3 4" key="1">
    <citation type="submission" date="2021-05" db="EMBL/GenBank/DDBJ databases">
        <title>A Polyphasic approach of four new species of the genus Ohtaekwangia: Ohtaekwangia histidinii sp. nov., Ohtaekwangia cretensis sp. nov., Ohtaekwangia indiensis sp. nov., Ohtaekwangia reichenbachii sp. nov. from diverse environment.</title>
        <authorList>
            <person name="Octaviana S."/>
        </authorList>
    </citation>
    <scope>NUCLEOTIDE SEQUENCE [LARGE SCALE GENOMIC DNA]</scope>
    <source>
        <strain evidence="3 4">PWU20</strain>
    </source>
</reference>
<dbReference type="InterPro" id="IPR048503">
    <property type="entry name" value="NamZ_C"/>
</dbReference>
<keyword evidence="4" id="KW-1185">Reference proteome</keyword>
<protein>
    <submittedName>
        <fullName evidence="3">DUF1343 domain-containing protein</fullName>
    </submittedName>
</protein>
<dbReference type="PANTHER" id="PTHR42915">
    <property type="entry name" value="HYPOTHETICAL 460 KDA PROTEIN IN FEUA-SIGW INTERGENIC REGION [PRECURSOR]"/>
    <property type="match status" value="1"/>
</dbReference>
<proteinExistence type="predicted"/>
<dbReference type="EMBL" id="JAHESD010000044">
    <property type="protein sequence ID" value="MBT1705011.1"/>
    <property type="molecule type" value="Genomic_DNA"/>
</dbReference>
<name>A0ABS5VUY4_9BACT</name>
<feature type="domain" description="Peptidoglycan beta-N-acetylmuramidase NamZ N-terminal" evidence="1">
    <location>
        <begin position="65"/>
        <end position="263"/>
    </location>
</feature>
<feature type="domain" description="Peptidoglycan beta-N-acetylmuramidase NamZ C-terminal" evidence="2">
    <location>
        <begin position="268"/>
        <end position="406"/>
    </location>
</feature>
<dbReference type="Gene3D" id="3.90.1150.140">
    <property type="match status" value="1"/>
</dbReference>
<comment type="caution">
    <text evidence="3">The sequence shown here is derived from an EMBL/GenBank/DDBJ whole genome shotgun (WGS) entry which is preliminary data.</text>
</comment>
<organism evidence="3 4">
    <name type="scientific">Chryseosolibacter indicus</name>
    <dbReference type="NCBI Taxonomy" id="2782351"/>
    <lineage>
        <taxon>Bacteria</taxon>
        <taxon>Pseudomonadati</taxon>
        <taxon>Bacteroidota</taxon>
        <taxon>Cytophagia</taxon>
        <taxon>Cytophagales</taxon>
        <taxon>Chryseotaleaceae</taxon>
        <taxon>Chryseosolibacter</taxon>
    </lineage>
</organism>
<gene>
    <name evidence="3" type="ORF">KK060_17090</name>
</gene>
<evidence type="ECO:0000259" key="1">
    <source>
        <dbReference type="Pfam" id="PF07075"/>
    </source>
</evidence>
<evidence type="ECO:0000259" key="2">
    <source>
        <dbReference type="Pfam" id="PF20732"/>
    </source>
</evidence>
<dbReference type="Proteomes" id="UP000772618">
    <property type="component" value="Unassembled WGS sequence"/>
</dbReference>
<dbReference type="Pfam" id="PF20732">
    <property type="entry name" value="NamZ_C"/>
    <property type="match status" value="1"/>
</dbReference>
<dbReference type="PIRSF" id="PIRSF016719">
    <property type="entry name" value="UCP016719"/>
    <property type="match status" value="1"/>
</dbReference>
<dbReference type="Gene3D" id="3.40.50.12170">
    <property type="entry name" value="Uncharacterised protein PF07075, DUF1343"/>
    <property type="match status" value="1"/>
</dbReference>
<dbReference type="Pfam" id="PF07075">
    <property type="entry name" value="NamZ_N"/>
    <property type="match status" value="1"/>
</dbReference>
<sequence length="407" mass="45287">MAKYKIIIVALVILPLLSLCSKKATSSVPEPATETPNAEKFIQPKLVLGAEQIDLLITKVASKSVALVVNNTSLIGKTHLADTLKSRGVNIRKIFAPEHGFRGTADAGEHVKDGVDIKTGLSLVSLYGSNRKPTPEQLADVDVIIFDIQDVGVRFYTYISTLHLVMEACSALNKKVIVLDRPNPNGSYVDGPVLEPSFKSFLGMHTIPLVHGLTIGELAQMINGEGWLPEGRKCELEVITMKNWKHTDFYSLPEKPSPNLPNDQAIRLYPSLGLFEGTNLSVGRGTQMPFQVVGHPDLKGIMPFEFTPVSIVGMAKNPPYENKACYGLDLRTIQMPPSLTLKYLLEMYNAFPDKNKFFNDRNFDTHLGTSKLREQIKAGLTEEAIRQTWQKDLDTYKQMRAKYLLYP</sequence>
<dbReference type="InterPro" id="IPR008302">
    <property type="entry name" value="NamZ"/>
</dbReference>
<evidence type="ECO:0000313" key="3">
    <source>
        <dbReference type="EMBL" id="MBT1705011.1"/>
    </source>
</evidence>
<accession>A0ABS5VUY4</accession>
<dbReference type="InterPro" id="IPR048502">
    <property type="entry name" value="NamZ_N"/>
</dbReference>